<proteinExistence type="predicted"/>
<dbReference type="HOGENOM" id="CLU_1169353_0_0_0"/>
<feature type="signal peptide" evidence="1">
    <location>
        <begin position="1"/>
        <end position="22"/>
    </location>
</feature>
<reference evidence="3" key="1">
    <citation type="submission" date="2011-01" db="EMBL/GenBank/DDBJ databases">
        <title>Complete sequence of chromosome of Acidobacterium sp. MP5ACTX9.</title>
        <authorList>
            <consortium name="US DOE Joint Genome Institute"/>
            <person name="Lucas S."/>
            <person name="Copeland A."/>
            <person name="Lapidus A."/>
            <person name="Cheng J.-F."/>
            <person name="Goodwin L."/>
            <person name="Pitluck S."/>
            <person name="Teshima H."/>
            <person name="Detter J.C."/>
            <person name="Han C."/>
            <person name="Tapia R."/>
            <person name="Land M."/>
            <person name="Hauser L."/>
            <person name="Kyrpides N."/>
            <person name="Ivanova N."/>
            <person name="Ovchinnikova G."/>
            <person name="Pagani I."/>
            <person name="Rawat S.R."/>
            <person name="Mannisto M."/>
            <person name="Haggblom M.M."/>
            <person name="Woyke T."/>
        </authorList>
    </citation>
    <scope>NUCLEOTIDE SEQUENCE [LARGE SCALE GENOMIC DNA]</scope>
    <source>
        <strain evidence="3">MP5ACTX9</strain>
    </source>
</reference>
<feature type="chain" id="PRO_5003233953" evidence="1">
    <location>
        <begin position="23"/>
        <end position="237"/>
    </location>
</feature>
<name>E8WXB9_GRATM</name>
<dbReference type="KEGG" id="acm:AciX9_0380"/>
<keyword evidence="1" id="KW-0732">Signal</keyword>
<keyword evidence="3" id="KW-1185">Reference proteome</keyword>
<dbReference type="AlphaFoldDB" id="E8WXB9"/>
<gene>
    <name evidence="2" type="ordered locus">AciX9_0380</name>
</gene>
<sequence length="237" mass="24653">MSLLRSFSKYFGMALCAGLLCAGSPALLGQSLKLDDPAPLRAGLNSATIDSFGGNQYWVLTVGPGKFTATFHFGGTQEGFNTGGRPNFFAGFKPKVDGTTLTHADFPGGSTWSGTATKASRLELAVTPAPGSLVRQTTSYTIEVTGAVAFGGAAGASAGPSPVGIYQIGIGGHVGIAKFTADGQITATTNETGTWKVFDEDSKSYVIVFAGTRYSLTYQPGRGFIDNNGYLTFKQTK</sequence>
<accession>E8WXB9</accession>
<protein>
    <submittedName>
        <fullName evidence="2">Uncharacterized protein</fullName>
    </submittedName>
</protein>
<evidence type="ECO:0000313" key="3">
    <source>
        <dbReference type="Proteomes" id="UP000000343"/>
    </source>
</evidence>
<dbReference type="EMBL" id="CP002480">
    <property type="protein sequence ID" value="ADW67452.1"/>
    <property type="molecule type" value="Genomic_DNA"/>
</dbReference>
<dbReference type="STRING" id="1198114.AciX9_0380"/>
<dbReference type="Proteomes" id="UP000000343">
    <property type="component" value="Chromosome"/>
</dbReference>
<evidence type="ECO:0000313" key="2">
    <source>
        <dbReference type="EMBL" id="ADW67452.1"/>
    </source>
</evidence>
<evidence type="ECO:0000256" key="1">
    <source>
        <dbReference type="SAM" id="SignalP"/>
    </source>
</evidence>
<organism evidence="3">
    <name type="scientific">Granulicella tundricola (strain ATCC BAA-1859 / DSM 23138 / MP5ACTX9)</name>
    <dbReference type="NCBI Taxonomy" id="1198114"/>
    <lineage>
        <taxon>Bacteria</taxon>
        <taxon>Pseudomonadati</taxon>
        <taxon>Acidobacteriota</taxon>
        <taxon>Terriglobia</taxon>
        <taxon>Terriglobales</taxon>
        <taxon>Acidobacteriaceae</taxon>
        <taxon>Granulicella</taxon>
    </lineage>
</organism>
<dbReference type="PaxDb" id="1198114-AciX9_0380"/>